<evidence type="ECO:0000313" key="2">
    <source>
        <dbReference type="EMBL" id="CAF1177845.1"/>
    </source>
</evidence>
<comment type="caution">
    <text evidence="2">The sequence shown here is derived from an EMBL/GenBank/DDBJ whole genome shotgun (WGS) entry which is preliminary data.</text>
</comment>
<dbReference type="EMBL" id="CAJOBC010007756">
    <property type="protein sequence ID" value="CAF3941986.1"/>
    <property type="molecule type" value="Genomic_DNA"/>
</dbReference>
<name>A0A814UMY0_9BILA</name>
<protein>
    <submittedName>
        <fullName evidence="2">Uncharacterized protein</fullName>
    </submittedName>
</protein>
<gene>
    <name evidence="2" type="ORF">GPM918_LOCUS22537</name>
    <name evidence="3" type="ORF">SRO942_LOCUS22535</name>
</gene>
<sequence>MSSISESQQEVVTFKDAFNGMFDEDAQDVIDKEKLRGKFNQIIKEEVRNSEHTLKKRGCAIGPGAGPGWPGVHEREIAS</sequence>
<proteinExistence type="predicted"/>
<evidence type="ECO:0000313" key="4">
    <source>
        <dbReference type="Proteomes" id="UP000663829"/>
    </source>
</evidence>
<keyword evidence="4" id="KW-1185">Reference proteome</keyword>
<dbReference type="Proteomes" id="UP000681722">
    <property type="component" value="Unassembled WGS sequence"/>
</dbReference>
<dbReference type="Proteomes" id="UP000663829">
    <property type="component" value="Unassembled WGS sequence"/>
</dbReference>
<evidence type="ECO:0000313" key="3">
    <source>
        <dbReference type="EMBL" id="CAF3941986.1"/>
    </source>
</evidence>
<organism evidence="2 4">
    <name type="scientific">Didymodactylos carnosus</name>
    <dbReference type="NCBI Taxonomy" id="1234261"/>
    <lineage>
        <taxon>Eukaryota</taxon>
        <taxon>Metazoa</taxon>
        <taxon>Spiralia</taxon>
        <taxon>Gnathifera</taxon>
        <taxon>Rotifera</taxon>
        <taxon>Eurotatoria</taxon>
        <taxon>Bdelloidea</taxon>
        <taxon>Philodinida</taxon>
        <taxon>Philodinidae</taxon>
        <taxon>Didymodactylos</taxon>
    </lineage>
</organism>
<evidence type="ECO:0000256" key="1">
    <source>
        <dbReference type="SAM" id="MobiDB-lite"/>
    </source>
</evidence>
<feature type="region of interest" description="Disordered" evidence="1">
    <location>
        <begin position="54"/>
        <end position="79"/>
    </location>
</feature>
<dbReference type="EMBL" id="CAJNOQ010007756">
    <property type="protein sequence ID" value="CAF1177845.1"/>
    <property type="molecule type" value="Genomic_DNA"/>
</dbReference>
<dbReference type="AlphaFoldDB" id="A0A814UMY0"/>
<reference evidence="2" key="1">
    <citation type="submission" date="2021-02" db="EMBL/GenBank/DDBJ databases">
        <authorList>
            <person name="Nowell W R."/>
        </authorList>
    </citation>
    <scope>NUCLEOTIDE SEQUENCE</scope>
</reference>
<accession>A0A814UMY0</accession>